<keyword evidence="5 6" id="KW-0472">Membrane</keyword>
<protein>
    <recommendedName>
        <fullName evidence="9">Lipopolysaccharide biosynthesis protein</fullName>
    </recommendedName>
</protein>
<feature type="transmembrane region" description="Helical" evidence="6">
    <location>
        <begin position="68"/>
        <end position="92"/>
    </location>
</feature>
<comment type="caution">
    <text evidence="7">The sequence shown here is derived from an EMBL/GenBank/DDBJ whole genome shotgun (WGS) entry which is preliminary data.</text>
</comment>
<keyword evidence="8" id="KW-1185">Reference proteome</keyword>
<evidence type="ECO:0000256" key="4">
    <source>
        <dbReference type="ARBA" id="ARBA00022989"/>
    </source>
</evidence>
<evidence type="ECO:0000256" key="2">
    <source>
        <dbReference type="ARBA" id="ARBA00022475"/>
    </source>
</evidence>
<gene>
    <name evidence="7" type="ORF">NGB36_22385</name>
</gene>
<feature type="transmembrane region" description="Helical" evidence="6">
    <location>
        <begin position="702"/>
        <end position="720"/>
    </location>
</feature>
<dbReference type="PANTHER" id="PTHR30250">
    <property type="entry name" value="PST FAMILY PREDICTED COLANIC ACID TRANSPORTER"/>
    <property type="match status" value="1"/>
</dbReference>
<evidence type="ECO:0000256" key="3">
    <source>
        <dbReference type="ARBA" id="ARBA00022692"/>
    </source>
</evidence>
<feature type="transmembrane region" description="Helical" evidence="6">
    <location>
        <begin position="1018"/>
        <end position="1039"/>
    </location>
</feature>
<feature type="transmembrane region" description="Helical" evidence="6">
    <location>
        <begin position="1060"/>
        <end position="1081"/>
    </location>
</feature>
<feature type="transmembrane region" description="Helical" evidence="6">
    <location>
        <begin position="347"/>
        <end position="367"/>
    </location>
</feature>
<feature type="transmembrane region" description="Helical" evidence="6">
    <location>
        <begin position="817"/>
        <end position="835"/>
    </location>
</feature>
<feature type="transmembrane region" description="Helical" evidence="6">
    <location>
        <begin position="132"/>
        <end position="156"/>
    </location>
</feature>
<comment type="subcellular location">
    <subcellularLocation>
        <location evidence="1">Cell membrane</location>
        <topology evidence="1">Multi-pass membrane protein</topology>
    </subcellularLocation>
</comment>
<evidence type="ECO:0000313" key="7">
    <source>
        <dbReference type="EMBL" id="MCQ4083276.1"/>
    </source>
</evidence>
<dbReference type="Proteomes" id="UP001057702">
    <property type="component" value="Unassembled WGS sequence"/>
</dbReference>
<feature type="transmembrane region" description="Helical" evidence="6">
    <location>
        <begin position="492"/>
        <end position="512"/>
    </location>
</feature>
<dbReference type="PANTHER" id="PTHR30250:SF11">
    <property type="entry name" value="O-ANTIGEN TRANSPORTER-RELATED"/>
    <property type="match status" value="1"/>
</dbReference>
<evidence type="ECO:0000256" key="1">
    <source>
        <dbReference type="ARBA" id="ARBA00004651"/>
    </source>
</evidence>
<keyword evidence="2" id="KW-1003">Cell membrane</keyword>
<reference evidence="7" key="1">
    <citation type="submission" date="2022-06" db="EMBL/GenBank/DDBJ databases">
        <title>Draft genome sequence of Streptomyces sp. RB6PN25 isolated from peat swamp forest in Thailand.</title>
        <authorList>
            <person name="Duangmal K."/>
            <person name="Klaysubun C."/>
        </authorList>
    </citation>
    <scope>NUCLEOTIDE SEQUENCE</scope>
    <source>
        <strain evidence="7">RB6PN25</strain>
    </source>
</reference>
<feature type="transmembrane region" description="Helical" evidence="6">
    <location>
        <begin position="162"/>
        <end position="181"/>
    </location>
</feature>
<feature type="transmembrane region" description="Helical" evidence="6">
    <location>
        <begin position="793"/>
        <end position="811"/>
    </location>
</feature>
<dbReference type="RefSeq" id="WP_255922295.1">
    <property type="nucleotide sequence ID" value="NZ_JANFNG010000020.1"/>
</dbReference>
<feature type="transmembrane region" description="Helical" evidence="6">
    <location>
        <begin position="847"/>
        <end position="867"/>
    </location>
</feature>
<evidence type="ECO:0008006" key="9">
    <source>
        <dbReference type="Google" id="ProtNLM"/>
    </source>
</evidence>
<feature type="transmembrane region" description="Helical" evidence="6">
    <location>
        <begin position="317"/>
        <end position="335"/>
    </location>
</feature>
<evidence type="ECO:0000313" key="8">
    <source>
        <dbReference type="Proteomes" id="UP001057702"/>
    </source>
</evidence>
<proteinExistence type="predicted"/>
<feature type="transmembrane region" description="Helical" evidence="6">
    <location>
        <begin position="572"/>
        <end position="589"/>
    </location>
</feature>
<feature type="transmembrane region" description="Helical" evidence="6">
    <location>
        <begin position="212"/>
        <end position="233"/>
    </location>
</feature>
<feature type="transmembrane region" description="Helical" evidence="6">
    <location>
        <begin position="763"/>
        <end position="781"/>
    </location>
</feature>
<name>A0ABT1Q027_9ACTN</name>
<feature type="transmembrane region" description="Helical" evidence="6">
    <location>
        <begin position="464"/>
        <end position="485"/>
    </location>
</feature>
<dbReference type="InterPro" id="IPR050833">
    <property type="entry name" value="Poly_Biosynth_Transport"/>
</dbReference>
<organism evidence="7 8">
    <name type="scientific">Streptomyces humicola</name>
    <dbReference type="NCBI Taxonomy" id="2953240"/>
    <lineage>
        <taxon>Bacteria</taxon>
        <taxon>Bacillati</taxon>
        <taxon>Actinomycetota</taxon>
        <taxon>Actinomycetes</taxon>
        <taxon>Kitasatosporales</taxon>
        <taxon>Streptomycetaceae</taxon>
        <taxon>Streptomyces</taxon>
    </lineage>
</organism>
<sequence length="1084" mass="116200">MLNTGVSAVLGLGYWLVAARYYPDAAVGRGSAAIAAMKFLAGIAAVTLTGALARFIPVAGKHTARLVVRTYLASAAVVTAAALVFLLTLGLWGPSYHFLHGLLPGLAFIGSVIAWSVLTLQDGVLTGLRSAVWVPVGNTVFSTGKLVLLVVLAALVPATGVFVSWVAAIALSVLPLGWLVFRRLIPRHIEATRAGAVPPTGREVRRFLAGDCTGSLFALAVVYLVPVLVASRISPQDNAYFYVTSTIGSTVDLLAINMGASLTVEGAHDPSRIAENCRAALGRMARIMIPICMFLAVFASPVLHVFGPAYAAEAAPLLRLMALASLTRVLFEAYFGVLRAQSRTSRIAVLQGLLCVLVLGSTMALLHPLGIVGAGVAELASQSVIAVVACFGLAQVLRARPVRKIRESSRTRMWARVRRTWRGRAPGAGSWVTLVVALALYWLPLRGMNDASLNRMNGLGLISVLPPLTLLGSALLVVAFCWGLWLRTPRTVLLLTVLLATVVSLHGVPALLEAQPRFATAWQHAGFIEYIDRTGTARPYLDARFSWPGFFAAVALVTKACGISDLTQVLRWWPLAVELLYLAPMMLLLRAVRAGWRTKWCAAWLFALCGWVGQDYFSPQSVNYFFYLMFVAVLLVWFGTPGEGTGPIAGEAQAHRAQPRERAVLLVLVIALFAASVVSHQLTPFVMTGVVAALVVWRRVDLRGLPLLCGVMVICWVAYLAEPYWSGHWGDLFGSFGSLGANVTSSVSGRIQGGSSTHKLVLYARVGLAAGVLALAAYGWLRRRRTGYSDRAMLILLLVPFLGFGMQSYGGEMALRVFLFALPGASVLAALAFFPRSTPRPGRPWRGPLAALLAGLVLMGGFLVARWGNEPFERVRTGEVAAMDFVYDHDSPSARLLWPSKDPSTDVTPNLPWMARDMEKVDYVPVLAPHDPTRVGVLVDDLRSAGPNSYLIVSSGLTESLELDGGYPSDWPGRFGAALTGNGQLKVAMSDADATVYQLSSPPAGRVPRPVTGEAGPVITWTPWTVAGVIAALALIVLLGARELARVLVAPQRRGRGMRLSLIAAVPLLVVVLISVVDRFVTLS</sequence>
<feature type="transmembrane region" description="Helical" evidence="6">
    <location>
        <begin position="285"/>
        <end position="311"/>
    </location>
</feature>
<feature type="transmembrane region" description="Helical" evidence="6">
    <location>
        <begin position="624"/>
        <end position="642"/>
    </location>
</feature>
<feature type="transmembrane region" description="Helical" evidence="6">
    <location>
        <begin position="379"/>
        <end position="400"/>
    </location>
</feature>
<keyword evidence="4 6" id="KW-1133">Transmembrane helix</keyword>
<feature type="transmembrane region" description="Helical" evidence="6">
    <location>
        <begin position="663"/>
        <end position="682"/>
    </location>
</feature>
<keyword evidence="3 6" id="KW-0812">Transmembrane</keyword>
<accession>A0ABT1Q027</accession>
<feature type="transmembrane region" description="Helical" evidence="6">
    <location>
        <begin position="421"/>
        <end position="444"/>
    </location>
</feature>
<feature type="transmembrane region" description="Helical" evidence="6">
    <location>
        <begin position="98"/>
        <end position="120"/>
    </location>
</feature>
<feature type="transmembrane region" description="Helical" evidence="6">
    <location>
        <begin position="35"/>
        <end position="56"/>
    </location>
</feature>
<dbReference type="EMBL" id="JANFNG010000020">
    <property type="protein sequence ID" value="MCQ4083276.1"/>
    <property type="molecule type" value="Genomic_DNA"/>
</dbReference>
<evidence type="ECO:0000256" key="5">
    <source>
        <dbReference type="ARBA" id="ARBA00023136"/>
    </source>
</evidence>
<evidence type="ECO:0000256" key="6">
    <source>
        <dbReference type="SAM" id="Phobius"/>
    </source>
</evidence>
<feature type="transmembrane region" description="Helical" evidence="6">
    <location>
        <begin position="239"/>
        <end position="264"/>
    </location>
</feature>